<protein>
    <submittedName>
        <fullName evidence="1">Uncharacterized protein</fullName>
    </submittedName>
</protein>
<organism evidence="1 2">
    <name type="scientific">Pseudomonas caricapapayae</name>
    <dbReference type="NCBI Taxonomy" id="46678"/>
    <lineage>
        <taxon>Bacteria</taxon>
        <taxon>Pseudomonadati</taxon>
        <taxon>Pseudomonadota</taxon>
        <taxon>Gammaproteobacteria</taxon>
        <taxon>Pseudomonadales</taxon>
        <taxon>Pseudomonadaceae</taxon>
        <taxon>Pseudomonas</taxon>
    </lineage>
</organism>
<comment type="caution">
    <text evidence="1">The sequence shown here is derived from an EMBL/GenBank/DDBJ whole genome shotgun (WGS) entry which is preliminary data.</text>
</comment>
<name>A0A0P9KV31_9PSED</name>
<reference evidence="1 2" key="1">
    <citation type="submission" date="2018-08" db="EMBL/GenBank/DDBJ databases">
        <title>Recombination of ecologically and evolutionarily significant loci maintains genetic cohesion in the Pseudomonas syringae species complex.</title>
        <authorList>
            <person name="Dillon M."/>
            <person name="Thakur S."/>
            <person name="Almeida R.N.D."/>
            <person name="Weir B.S."/>
            <person name="Guttman D.S."/>
        </authorList>
    </citation>
    <scope>NUCLEOTIDE SEQUENCE [LARGE SCALE GENOMIC DNA]</scope>
    <source>
        <strain evidence="1 2">ICMP 4086</strain>
    </source>
</reference>
<dbReference type="Proteomes" id="UP000278587">
    <property type="component" value="Unassembled WGS sequence"/>
</dbReference>
<gene>
    <name evidence="1" type="ORF">ALQ84_100128</name>
</gene>
<evidence type="ECO:0000313" key="1">
    <source>
        <dbReference type="EMBL" id="RMM06707.1"/>
    </source>
</evidence>
<sequence>MQSPTRPTRGDAMSKHPKVTKPGRSVDTWAILFIVILAVGAAMFWASSQ</sequence>
<dbReference type="AlphaFoldDB" id="A0A0P9KV31"/>
<proteinExistence type="predicted"/>
<evidence type="ECO:0000313" key="2">
    <source>
        <dbReference type="Proteomes" id="UP000278587"/>
    </source>
</evidence>
<accession>A0A0P9KV31</accession>
<dbReference type="EMBL" id="RBOC01000154">
    <property type="protein sequence ID" value="RMM06707.1"/>
    <property type="molecule type" value="Genomic_DNA"/>
</dbReference>